<keyword evidence="2" id="KW-1185">Reference proteome</keyword>
<comment type="caution">
    <text evidence="1">The sequence shown here is derived from an EMBL/GenBank/DDBJ whole genome shotgun (WGS) entry which is preliminary data.</text>
</comment>
<gene>
    <name evidence="1" type="ORF">HDF13_003669</name>
</gene>
<evidence type="ECO:0000313" key="1">
    <source>
        <dbReference type="EMBL" id="MBB5341336.1"/>
    </source>
</evidence>
<evidence type="ECO:0000313" key="2">
    <source>
        <dbReference type="Proteomes" id="UP000569005"/>
    </source>
</evidence>
<sequence length="381" mass="41356">MRSLSLRVFSAMVLSASLGSSSYFNAQTAAADGALKLNQIQVIGTHNSYHAGIALSESKLWQAKYADAYKGLDYQHQPLQQQFDSGVRQIELDVYADTKGGRYAHPSGPLTVAAANLPPDPDFDPNGVMLKPGFKVMHVQDVDYRSTCQPFIACLEQVRQWSQAHPKHIPIFILVETKQGSPGKLKLTEPEPFTSATFDALDAEIRSVFPASELITPDDVRGHYDTLNEAVLAGNWPSLDRARGKVIFLMDQRAVGSVYVAGHPALRGRVLFTNSEPGEPDAAFIERKDGPAADITLLVRKGYLIRGRTDSDTKQALANDTTMRDAMIASGAQLLSTDYPVNEPARWPGNYVVTLPGKAVARCNPISAPTCNSGLQGDSAN</sequence>
<organism evidence="1 2">
    <name type="scientific">Tunturiibacter gelidiferens</name>
    <dbReference type="NCBI Taxonomy" id="3069689"/>
    <lineage>
        <taxon>Bacteria</taxon>
        <taxon>Pseudomonadati</taxon>
        <taxon>Acidobacteriota</taxon>
        <taxon>Terriglobia</taxon>
        <taxon>Terriglobales</taxon>
        <taxon>Acidobacteriaceae</taxon>
        <taxon>Tunturiibacter</taxon>
    </lineage>
</organism>
<dbReference type="Proteomes" id="UP000569005">
    <property type="component" value="Unassembled WGS sequence"/>
</dbReference>
<protein>
    <submittedName>
        <fullName evidence="1">Uncharacterized protein</fullName>
    </submittedName>
</protein>
<reference evidence="1" key="1">
    <citation type="submission" date="2020-08" db="EMBL/GenBank/DDBJ databases">
        <title>Genomic Encyclopedia of Type Strains, Phase IV (KMG-V): Genome sequencing to study the core and pangenomes of soil and plant-associated prokaryotes.</title>
        <authorList>
            <person name="Whitman W."/>
        </authorList>
    </citation>
    <scope>NUCLEOTIDE SEQUENCE</scope>
    <source>
        <strain evidence="1">M8UP15</strain>
    </source>
</reference>
<name>A0ACC5P3N8_9BACT</name>
<accession>A0ACC5P3N8</accession>
<proteinExistence type="predicted"/>
<dbReference type="EMBL" id="JACHEA010000001">
    <property type="protein sequence ID" value="MBB5341336.1"/>
    <property type="molecule type" value="Genomic_DNA"/>
</dbReference>